<dbReference type="InterPro" id="IPR036318">
    <property type="entry name" value="FAD-bd_PCMH-like_sf"/>
</dbReference>
<keyword evidence="3" id="KW-0285">Flavoprotein</keyword>
<dbReference type="InterPro" id="IPR017896">
    <property type="entry name" value="4Fe4S_Fe-S-bd"/>
</dbReference>
<evidence type="ECO:0000256" key="3">
    <source>
        <dbReference type="ARBA" id="ARBA00022630"/>
    </source>
</evidence>
<keyword evidence="4" id="KW-0479">Metal-binding</keyword>
<dbReference type="GO" id="GO:0046872">
    <property type="term" value="F:metal ion binding"/>
    <property type="evidence" value="ECO:0007669"/>
    <property type="project" value="UniProtKB-KW"/>
</dbReference>
<evidence type="ECO:0000256" key="8">
    <source>
        <dbReference type="ARBA" id="ARBA00023004"/>
    </source>
</evidence>
<dbReference type="InterPro" id="IPR016169">
    <property type="entry name" value="FAD-bd_PCMH_sub2"/>
</dbReference>
<evidence type="ECO:0000256" key="5">
    <source>
        <dbReference type="ARBA" id="ARBA00022827"/>
    </source>
</evidence>
<evidence type="ECO:0000313" key="14">
    <source>
        <dbReference type="Proteomes" id="UP000614469"/>
    </source>
</evidence>
<dbReference type="PANTHER" id="PTHR11748">
    <property type="entry name" value="D-LACTATE DEHYDROGENASE"/>
    <property type="match status" value="1"/>
</dbReference>
<dbReference type="InterPro" id="IPR016167">
    <property type="entry name" value="FAD-bd_PCMH_sub1"/>
</dbReference>
<dbReference type="Gene3D" id="3.30.465.10">
    <property type="match status" value="1"/>
</dbReference>
<reference evidence="13 14" key="1">
    <citation type="submission" date="2020-08" db="EMBL/GenBank/DDBJ databases">
        <title>Bridging the membrane lipid divide: bacteria of the FCB group superphylum have the potential to synthesize archaeal ether lipids.</title>
        <authorList>
            <person name="Villanueva L."/>
            <person name="Von Meijenfeldt F.A.B."/>
            <person name="Westbye A.B."/>
            <person name="Yadav S."/>
            <person name="Hopmans E.C."/>
            <person name="Dutilh B.E."/>
            <person name="Sinninghe Damste J.S."/>
        </authorList>
    </citation>
    <scope>NUCLEOTIDE SEQUENCE [LARGE SCALE GENOMIC DNA]</scope>
    <source>
        <strain evidence="13">NIOZ-UU36</strain>
    </source>
</reference>
<dbReference type="GO" id="GO:1903457">
    <property type="term" value="P:lactate catabolic process"/>
    <property type="evidence" value="ECO:0007669"/>
    <property type="project" value="TreeGrafter"/>
</dbReference>
<evidence type="ECO:0000313" key="13">
    <source>
        <dbReference type="EMBL" id="MBC8334686.1"/>
    </source>
</evidence>
<evidence type="ECO:0000256" key="10">
    <source>
        <dbReference type="ARBA" id="ARBA00038897"/>
    </source>
</evidence>
<dbReference type="InterPro" id="IPR017900">
    <property type="entry name" value="4Fe4S_Fe_S_CS"/>
</dbReference>
<evidence type="ECO:0000259" key="11">
    <source>
        <dbReference type="PROSITE" id="PS51379"/>
    </source>
</evidence>
<dbReference type="InterPro" id="IPR016171">
    <property type="entry name" value="Vanillyl_alc_oxidase_C-sub2"/>
</dbReference>
<dbReference type="AlphaFoldDB" id="A0A8J6NGW7"/>
<evidence type="ECO:0000256" key="9">
    <source>
        <dbReference type="ARBA" id="ARBA00023014"/>
    </source>
</evidence>
<keyword evidence="9" id="KW-0411">Iron-sulfur</keyword>
<dbReference type="Gene3D" id="3.30.43.10">
    <property type="entry name" value="Uridine Diphospho-n-acetylenolpyruvylglucosamine Reductase, domain 2"/>
    <property type="match status" value="1"/>
</dbReference>
<dbReference type="InterPro" id="IPR016164">
    <property type="entry name" value="FAD-linked_Oxase-like_C"/>
</dbReference>
<feature type="domain" description="FAD-binding PCMH-type" evidence="12">
    <location>
        <begin position="34"/>
        <end position="262"/>
    </location>
</feature>
<evidence type="ECO:0000256" key="1">
    <source>
        <dbReference type="ARBA" id="ARBA00001974"/>
    </source>
</evidence>
<feature type="domain" description="4Fe-4S ferredoxin-type" evidence="11">
    <location>
        <begin position="530"/>
        <end position="557"/>
    </location>
</feature>
<dbReference type="Gene3D" id="3.30.70.2190">
    <property type="match status" value="1"/>
</dbReference>
<dbReference type="InterPro" id="IPR004113">
    <property type="entry name" value="FAD-bd_oxidored_4_C"/>
</dbReference>
<proteinExistence type="inferred from homology"/>
<accession>A0A8J6NGW7</accession>
<dbReference type="InterPro" id="IPR006094">
    <property type="entry name" value="Oxid_FAD_bind_N"/>
</dbReference>
<dbReference type="SUPFAM" id="SSF46548">
    <property type="entry name" value="alpha-helical ferredoxin"/>
    <property type="match status" value="1"/>
</dbReference>
<dbReference type="PROSITE" id="PS00198">
    <property type="entry name" value="4FE4S_FER_1"/>
    <property type="match status" value="1"/>
</dbReference>
<comment type="cofactor">
    <cofactor evidence="1">
        <name>FAD</name>
        <dbReference type="ChEBI" id="CHEBI:57692"/>
    </cofactor>
</comment>
<organism evidence="13 14">
    <name type="scientific">Candidatus Desulfolinea nitratireducens</name>
    <dbReference type="NCBI Taxonomy" id="2841698"/>
    <lineage>
        <taxon>Bacteria</taxon>
        <taxon>Bacillati</taxon>
        <taxon>Chloroflexota</taxon>
        <taxon>Anaerolineae</taxon>
        <taxon>Anaerolineales</taxon>
        <taxon>Anaerolineales incertae sedis</taxon>
        <taxon>Candidatus Desulfolinea</taxon>
    </lineage>
</organism>
<dbReference type="Pfam" id="PF01565">
    <property type="entry name" value="FAD_binding_4"/>
    <property type="match status" value="1"/>
</dbReference>
<protein>
    <recommendedName>
        <fullName evidence="10">D-lactate dehydrogenase (cytochrome)</fullName>
        <ecNumber evidence="10">1.1.2.4</ecNumber>
    </recommendedName>
</protein>
<dbReference type="EMBL" id="JACNJN010000077">
    <property type="protein sequence ID" value="MBC8334686.1"/>
    <property type="molecule type" value="Genomic_DNA"/>
</dbReference>
<dbReference type="InterPro" id="IPR016166">
    <property type="entry name" value="FAD-bd_PCMH"/>
</dbReference>
<gene>
    <name evidence="13" type="ORF">H8E29_05435</name>
</gene>
<sequence length="944" mass="103344">MNNLSEHLTSILPENRVKTREIDRIAYANDASYFRLVPQAVVQPNSIDEIQALLRFSQQQRVPMTFRAAGTSLSGQAVTDGILVDISKDWGDYSVENDGALLRAKPGIVGGFLNKVLKPYGRRIGPDPASIDAAMLGGILANNSAGMCCGVTENAYQTLHSMTIILPNGFVLDTASPEADRIFESEQAQIAQGLLDLRKRLLANPDLAERVRHRYQMKNTNGYSLNAFLDFDTPLDILTHLMIGSEGTLGFIAEAALHTLPVLEHRYTAQLYFKTVQDAADAIAPLRESGARAAEIMDRASLRSVEAAPGVPAILRELPGSAAAILVEYQTPDAESLVHFQKEASRTLKKLRLLHDPEFTRDPARQAALWKVRKGIIASVGAMRAPGTTSLIEDIAFPVPRLADAVTDLQALFATHGYPEGVIFGHAKDGNLHFLVNQSFNTQDEVYRFDGFICDLVKVVSGKYDGALKAEHGTGRNMAPFVETEWGTEAYGIMRDLKSLLDPDGMLNPGVLINADPQAHVTHVKNIAPVSPIVDACIECGFCESKCPSRRLTLTPRQRIVVQREISRLRALGQSAAFLVKDYVYDGIETCAVDGLCASACPVSIDTGELTKHLRAESLKGEKTAGWIANNFGLVEKSVGLGVKIGHMLSPQRTHRSTKEKPFLASAAEILEKIAGAPLPKWNNSIPYPTGKLPQGEAEIAGKDYIYFPSCISRQLGQPASDQQSSLAETLITIAQRADINLKIPTRVLGTCCGMPFSSKGYSSSYKETLHKTILKFWEWSEQGKLPIVIDTTSCLHSLRNCTEALSRDDQVFFQQMTLLDSLEFIHDTLLPHLDIYPLDEDVVLHPNCSARKLGLDEKLLSIAKQCARSATIPLNLDCCAFAGDRGLLYPELTASATQKESAEVTERDYGGYYSSNIPCEMGMSEATGMDYVSIAYLVERATR</sequence>
<dbReference type="Gene3D" id="1.10.1060.10">
    <property type="entry name" value="Alpha-helical ferredoxin"/>
    <property type="match status" value="1"/>
</dbReference>
<dbReference type="SUPFAM" id="SSF55103">
    <property type="entry name" value="FAD-linked oxidases, C-terminal domain"/>
    <property type="match status" value="1"/>
</dbReference>
<dbReference type="PROSITE" id="PS51387">
    <property type="entry name" value="FAD_PCMH"/>
    <property type="match status" value="1"/>
</dbReference>
<keyword evidence="6" id="KW-0809">Transit peptide</keyword>
<dbReference type="EC" id="1.1.2.4" evidence="10"/>
<dbReference type="GO" id="GO:0071949">
    <property type="term" value="F:FAD binding"/>
    <property type="evidence" value="ECO:0007669"/>
    <property type="project" value="InterPro"/>
</dbReference>
<dbReference type="PROSITE" id="PS51379">
    <property type="entry name" value="4FE4S_FER_2"/>
    <property type="match status" value="1"/>
</dbReference>
<keyword evidence="8" id="KW-0408">Iron</keyword>
<dbReference type="InterPro" id="IPR009051">
    <property type="entry name" value="Helical_ferredxn"/>
</dbReference>
<evidence type="ECO:0000256" key="4">
    <source>
        <dbReference type="ARBA" id="ARBA00022723"/>
    </source>
</evidence>
<dbReference type="SUPFAM" id="SSF56176">
    <property type="entry name" value="FAD-binding/transporter-associated domain-like"/>
    <property type="match status" value="1"/>
</dbReference>
<dbReference type="GO" id="GO:0008720">
    <property type="term" value="F:D-lactate dehydrogenase (NAD+) activity"/>
    <property type="evidence" value="ECO:0007669"/>
    <property type="project" value="TreeGrafter"/>
</dbReference>
<keyword evidence="7" id="KW-0560">Oxidoreductase</keyword>
<dbReference type="PANTHER" id="PTHR11748:SF111">
    <property type="entry name" value="D-LACTATE DEHYDROGENASE, MITOCHONDRIAL-RELATED"/>
    <property type="match status" value="1"/>
</dbReference>
<dbReference type="Pfam" id="PF02913">
    <property type="entry name" value="FAD-oxidase_C"/>
    <property type="match status" value="1"/>
</dbReference>
<evidence type="ECO:0000256" key="7">
    <source>
        <dbReference type="ARBA" id="ARBA00023002"/>
    </source>
</evidence>
<dbReference type="Gene3D" id="3.30.70.2740">
    <property type="match status" value="1"/>
</dbReference>
<comment type="similarity">
    <text evidence="2">Belongs to the FAD-binding oxidoreductase/transferase type 4 family.</text>
</comment>
<evidence type="ECO:0000256" key="2">
    <source>
        <dbReference type="ARBA" id="ARBA00008000"/>
    </source>
</evidence>
<comment type="caution">
    <text evidence="13">The sequence shown here is derived from an EMBL/GenBank/DDBJ whole genome shotgun (WGS) entry which is preliminary data.</text>
</comment>
<evidence type="ECO:0000256" key="6">
    <source>
        <dbReference type="ARBA" id="ARBA00022946"/>
    </source>
</evidence>
<keyword evidence="5" id="KW-0274">FAD</keyword>
<evidence type="ECO:0000259" key="12">
    <source>
        <dbReference type="PROSITE" id="PS51387"/>
    </source>
</evidence>
<dbReference type="Proteomes" id="UP000614469">
    <property type="component" value="Unassembled WGS sequence"/>
</dbReference>
<dbReference type="GO" id="GO:0004458">
    <property type="term" value="F:D-lactate dehydrogenase (cytochrome) activity"/>
    <property type="evidence" value="ECO:0007669"/>
    <property type="project" value="UniProtKB-EC"/>
</dbReference>
<dbReference type="Pfam" id="PF13183">
    <property type="entry name" value="Fer4_8"/>
    <property type="match status" value="1"/>
</dbReference>
<name>A0A8J6NGW7_9CHLR</name>
<dbReference type="GO" id="GO:0051536">
    <property type="term" value="F:iron-sulfur cluster binding"/>
    <property type="evidence" value="ECO:0007669"/>
    <property type="project" value="UniProtKB-KW"/>
</dbReference>
<dbReference type="Gene3D" id="1.10.45.10">
    <property type="entry name" value="Vanillyl-alcohol Oxidase, Chain A, domain 4"/>
    <property type="match status" value="1"/>
</dbReference>